<dbReference type="InterPro" id="IPR036390">
    <property type="entry name" value="WH_DNA-bd_sf"/>
</dbReference>
<dbReference type="InterPro" id="IPR011009">
    <property type="entry name" value="Kinase-like_dom_sf"/>
</dbReference>
<keyword evidence="13" id="KW-0460">Magnesium</keyword>
<dbReference type="Gene3D" id="3.30.200.20">
    <property type="entry name" value="Phosphorylase Kinase, domain 1"/>
    <property type="match status" value="1"/>
</dbReference>
<keyword evidence="16" id="KW-0539">Nucleus</keyword>
<feature type="region of interest" description="Disordered" evidence="21">
    <location>
        <begin position="1146"/>
        <end position="1168"/>
    </location>
</feature>
<dbReference type="Pfam" id="PF09402">
    <property type="entry name" value="MSC"/>
    <property type="match status" value="1"/>
</dbReference>
<keyword evidence="7 24" id="KW-0808">Transferase</keyword>
<dbReference type="GO" id="GO:0004674">
    <property type="term" value="F:protein serine/threonine kinase activity"/>
    <property type="evidence" value="ECO:0007669"/>
    <property type="project" value="UniProtKB-KW"/>
</dbReference>
<feature type="compositionally biased region" description="Acidic residues" evidence="21">
    <location>
        <begin position="404"/>
        <end position="435"/>
    </location>
</feature>
<protein>
    <recommendedName>
        <fullName evidence="19">Serine/threonine-protein kinase RIO2</fullName>
        <ecNumber evidence="4">2.7.11.1</ecNumber>
    </recommendedName>
    <alternativeName>
        <fullName evidence="20">Serine/threonine-protein kinase rio2</fullName>
    </alternativeName>
</protein>
<dbReference type="GO" id="GO:0005637">
    <property type="term" value="C:nuclear inner membrane"/>
    <property type="evidence" value="ECO:0007669"/>
    <property type="project" value="UniProtKB-SubCell"/>
</dbReference>
<dbReference type="SMART" id="SM00090">
    <property type="entry name" value="RIO"/>
    <property type="match status" value="1"/>
</dbReference>
<dbReference type="Pfam" id="PF09202">
    <property type="entry name" value="Rio2_N"/>
    <property type="match status" value="1"/>
</dbReference>
<feature type="compositionally biased region" description="Polar residues" evidence="21">
    <location>
        <begin position="748"/>
        <end position="763"/>
    </location>
</feature>
<keyword evidence="14 22" id="KW-1133">Transmembrane helix</keyword>
<dbReference type="InterPro" id="IPR018996">
    <property type="entry name" value="Man1/Src1-like_C"/>
</dbReference>
<dbReference type="SUPFAM" id="SSF46785">
    <property type="entry name" value="Winged helix' DNA-binding domain"/>
    <property type="match status" value="1"/>
</dbReference>
<dbReference type="InterPro" id="IPR018935">
    <property type="entry name" value="RIO_kinase_CS"/>
</dbReference>
<dbReference type="InterPro" id="IPR030484">
    <property type="entry name" value="Rio2"/>
</dbReference>
<dbReference type="CDD" id="cd12935">
    <property type="entry name" value="LEM_like"/>
    <property type="match status" value="1"/>
</dbReference>
<evidence type="ECO:0000256" key="6">
    <source>
        <dbReference type="ARBA" id="ARBA00022553"/>
    </source>
</evidence>
<feature type="region of interest" description="Disordered" evidence="21">
    <location>
        <begin position="402"/>
        <end position="517"/>
    </location>
</feature>
<evidence type="ECO:0000256" key="4">
    <source>
        <dbReference type="ARBA" id="ARBA00012513"/>
    </source>
</evidence>
<evidence type="ECO:0000256" key="15">
    <source>
        <dbReference type="ARBA" id="ARBA00023136"/>
    </source>
</evidence>
<dbReference type="Pfam" id="PF01163">
    <property type="entry name" value="RIO1"/>
    <property type="match status" value="2"/>
</dbReference>
<evidence type="ECO:0000256" key="11">
    <source>
        <dbReference type="ARBA" id="ARBA00022777"/>
    </source>
</evidence>
<feature type="compositionally biased region" description="Basic residues" evidence="21">
    <location>
        <begin position="491"/>
        <end position="511"/>
    </location>
</feature>
<keyword evidence="5 24" id="KW-0723">Serine/threonine-protein kinase</keyword>
<evidence type="ECO:0000259" key="23">
    <source>
        <dbReference type="SMART" id="SM00090"/>
    </source>
</evidence>
<dbReference type="Pfam" id="PF12949">
    <property type="entry name" value="HeH"/>
    <property type="match status" value="1"/>
</dbReference>
<feature type="transmembrane region" description="Helical" evidence="22">
    <location>
        <begin position="539"/>
        <end position="558"/>
    </location>
</feature>
<dbReference type="InterPro" id="IPR018934">
    <property type="entry name" value="RIO_dom"/>
</dbReference>
<dbReference type="GO" id="GO:0046872">
    <property type="term" value="F:metal ion binding"/>
    <property type="evidence" value="ECO:0007669"/>
    <property type="project" value="UniProtKB-KW"/>
</dbReference>
<evidence type="ECO:0000256" key="7">
    <source>
        <dbReference type="ARBA" id="ARBA00022679"/>
    </source>
</evidence>
<accession>A0AAJ5Z267</accession>
<keyword evidence="8 22" id="KW-0812">Transmembrane</keyword>
<keyword evidence="10" id="KW-0547">Nucleotide-binding</keyword>
<feature type="region of interest" description="Disordered" evidence="21">
    <location>
        <begin position="244"/>
        <end position="263"/>
    </location>
</feature>
<comment type="cofactor">
    <cofactor evidence="1">
        <name>Mg(2+)</name>
        <dbReference type="ChEBI" id="CHEBI:18420"/>
    </cofactor>
</comment>
<organism evidence="24 25">
    <name type="scientific">Malassezia arunalokei</name>
    <dbReference type="NCBI Taxonomy" id="1514897"/>
    <lineage>
        <taxon>Eukaryota</taxon>
        <taxon>Fungi</taxon>
        <taxon>Dikarya</taxon>
        <taxon>Basidiomycota</taxon>
        <taxon>Ustilaginomycotina</taxon>
        <taxon>Malasseziomycetes</taxon>
        <taxon>Malasseziales</taxon>
        <taxon>Malasseziaceae</taxon>
        <taxon>Malassezia</taxon>
    </lineage>
</organism>
<feature type="compositionally biased region" description="Acidic residues" evidence="21">
    <location>
        <begin position="281"/>
        <end position="296"/>
    </location>
</feature>
<keyword evidence="9" id="KW-0479">Metal-binding</keyword>
<dbReference type="GO" id="GO:0030490">
    <property type="term" value="P:maturation of SSU-rRNA"/>
    <property type="evidence" value="ECO:0007669"/>
    <property type="project" value="TreeGrafter"/>
</dbReference>
<comment type="similarity">
    <text evidence="3">Belongs to the protein kinase superfamily. RIO-type Ser/Thr kinase family.</text>
</comment>
<dbReference type="PANTHER" id="PTHR45852:SF1">
    <property type="entry name" value="SERINE_THREONINE-PROTEIN KINASE RIO2"/>
    <property type="match status" value="1"/>
</dbReference>
<dbReference type="Gene3D" id="1.10.10.10">
    <property type="entry name" value="Winged helix-like DNA-binding domain superfamily/Winged helix DNA-binding domain"/>
    <property type="match status" value="1"/>
</dbReference>
<evidence type="ECO:0000256" key="5">
    <source>
        <dbReference type="ARBA" id="ARBA00022527"/>
    </source>
</evidence>
<feature type="region of interest" description="Disordered" evidence="21">
    <location>
        <begin position="688"/>
        <end position="718"/>
    </location>
</feature>
<dbReference type="GO" id="GO:0005829">
    <property type="term" value="C:cytosol"/>
    <property type="evidence" value="ECO:0007669"/>
    <property type="project" value="TreeGrafter"/>
</dbReference>
<evidence type="ECO:0000256" key="8">
    <source>
        <dbReference type="ARBA" id="ARBA00022692"/>
    </source>
</evidence>
<evidence type="ECO:0000256" key="3">
    <source>
        <dbReference type="ARBA" id="ARBA00009196"/>
    </source>
</evidence>
<evidence type="ECO:0000256" key="12">
    <source>
        <dbReference type="ARBA" id="ARBA00022840"/>
    </source>
</evidence>
<dbReference type="FunFam" id="3.30.200.20:FF:000052">
    <property type="entry name" value="Serine/threonine-protein kinase RIO2"/>
    <property type="match status" value="1"/>
</dbReference>
<keyword evidence="6" id="KW-0597">Phosphoprotein</keyword>
<evidence type="ECO:0000256" key="18">
    <source>
        <dbReference type="ARBA" id="ARBA00048679"/>
    </source>
</evidence>
<comment type="catalytic activity">
    <reaction evidence="17">
        <text>L-threonyl-[protein] + ATP = O-phospho-L-threonyl-[protein] + ADP + H(+)</text>
        <dbReference type="Rhea" id="RHEA:46608"/>
        <dbReference type="Rhea" id="RHEA-COMP:11060"/>
        <dbReference type="Rhea" id="RHEA-COMP:11605"/>
        <dbReference type="ChEBI" id="CHEBI:15378"/>
        <dbReference type="ChEBI" id="CHEBI:30013"/>
        <dbReference type="ChEBI" id="CHEBI:30616"/>
        <dbReference type="ChEBI" id="CHEBI:61977"/>
        <dbReference type="ChEBI" id="CHEBI:456216"/>
        <dbReference type="EC" id="2.7.11.1"/>
    </reaction>
</comment>
<feature type="compositionally biased region" description="Low complexity" evidence="21">
    <location>
        <begin position="477"/>
        <end position="490"/>
    </location>
</feature>
<dbReference type="AlphaFoldDB" id="A0AAJ5Z267"/>
<dbReference type="GO" id="GO:0005524">
    <property type="term" value="F:ATP binding"/>
    <property type="evidence" value="ECO:0007669"/>
    <property type="project" value="UniProtKB-KW"/>
</dbReference>
<keyword evidence="15 22" id="KW-0472">Membrane</keyword>
<dbReference type="Proteomes" id="UP001217582">
    <property type="component" value="Chromosome 3"/>
</dbReference>
<comment type="catalytic activity">
    <reaction evidence="18">
        <text>L-seryl-[protein] + ATP = O-phospho-L-seryl-[protein] + ADP + H(+)</text>
        <dbReference type="Rhea" id="RHEA:17989"/>
        <dbReference type="Rhea" id="RHEA-COMP:9863"/>
        <dbReference type="Rhea" id="RHEA-COMP:11604"/>
        <dbReference type="ChEBI" id="CHEBI:15378"/>
        <dbReference type="ChEBI" id="CHEBI:29999"/>
        <dbReference type="ChEBI" id="CHEBI:30616"/>
        <dbReference type="ChEBI" id="CHEBI:83421"/>
        <dbReference type="ChEBI" id="CHEBI:456216"/>
        <dbReference type="EC" id="2.7.11.1"/>
    </reaction>
</comment>
<dbReference type="EC" id="2.7.11.1" evidence="4"/>
<dbReference type="InterPro" id="IPR015285">
    <property type="entry name" value="RIO2_wHTH_N"/>
</dbReference>
<name>A0AAJ5Z267_9BASI</name>
<feature type="compositionally biased region" description="Basic and acidic residues" evidence="21">
    <location>
        <begin position="248"/>
        <end position="263"/>
    </location>
</feature>
<evidence type="ECO:0000313" key="25">
    <source>
        <dbReference type="Proteomes" id="UP001217582"/>
    </source>
</evidence>
<keyword evidence="11 24" id="KW-0418">Kinase</keyword>
<dbReference type="CDD" id="cd05144">
    <property type="entry name" value="RIO2_C"/>
    <property type="match status" value="1"/>
</dbReference>
<feature type="transmembrane region" description="Helical" evidence="22">
    <location>
        <begin position="1024"/>
        <end position="1044"/>
    </location>
</feature>
<evidence type="ECO:0000256" key="13">
    <source>
        <dbReference type="ARBA" id="ARBA00022842"/>
    </source>
</evidence>
<evidence type="ECO:0000313" key="24">
    <source>
        <dbReference type="EMBL" id="WFD15770.1"/>
    </source>
</evidence>
<evidence type="ECO:0000256" key="21">
    <source>
        <dbReference type="SAM" id="MobiDB-lite"/>
    </source>
</evidence>
<sequence length="1168" mass="132522">MKLDATDVRYITPDEFRVLTAVEMGSKNHEVVPTHLIAQISSLRHTGISKLLTGLLKRRLVARVRNNVYDGFRLTYGGYDYLAVRALSKRKSVYGIGNQIGIGKESDIYIVSTEEGECRVLKIHRLGRISFRNIKEKRDYMGKRKSASWMYMSRLAAEKEYAFMQILHQHGFPVPTPVDQNRHTLLMSYEDAYPLRQISVLPLDQIRRLYSALMALIVRLARAGLIHGDFNEFNLLVREIHNEEEDDSVRTESDSAAADHRSESVVEHGKGFTRIVKADSASEEESEEEDEEEDDTSPLNQVVELGEGVQVEPILIDFPQMVSTDHPNADMLFERDVNCVRRFFRKRFRFESEEFPIFAEVMETVRQDESERLDVLSRASGFNKSLEQDDLLASHYERMHIKDDAEEEEDNDEEDEEEVEGDVGDEEGDEEDDEGERMKEPCESEKDGVDVEREEKVRHDTSAARPAKQSHDISYIASRTAASRAHAQRQSSKHHGRKAQSTKTGRRHGGGKAKYSSARASNTLSLCQNRVIVSKDAPWAFFITGGLLTAGPACWLAWEAPYLSSAVSVAPVVIFVYFWLSSLVSMAKAALMNPGILPRQLDAVPDAAPTDASFDIERPVDRPQDRLIEMRRVDDGATSMPLEVTRETDASSLRVATLRVILQDYGIVVPGHARKSALVAAFNEHVRPKLPSPSKLAGPKPEPSLRMGTPGIRRPSTANACSAANDIRFSDENPFQSSTPCKKRQSHAAPQTTPVSRSPLYTRSTDKVRQMAESSVQPKWRAAQLAPVWQQIQARWQETLVRWALWLCMLVWVWYCWQSRLEGFCSTGAEQPSWERPTNVWQALQKTLTPVCTPCPEHGICVGGRLVSCDASDYKVEEPMQGHIPLLAQLIPFSWRASQCVPDTHKLLLASELADAVVDYLAHFHGQVRCKLALPHGQAPLQEPLGRYALPERQVRDALETRTIESVDAATFDFLWQMVMDGLLEHAPGDMQSYTHQTQRWLVSRRKIMPFTCRLRMYVLDWVWRYRFALLTILVAVIGTCAISRRVQRQRIRRHVVATHAQAVFERLKLQAAQVVSDGTLVRGLPVTHLRDQLLQAELNPHARRQLWHHVAKVVERNANVRTRQAQWHGEWQRIWEWMGPVHLDEPAMSRTAPSSPGQEDVPQTPKP</sequence>
<gene>
    <name evidence="24" type="primary">rio2_1</name>
    <name evidence="24" type="ORF">MARU1_001794</name>
</gene>
<dbReference type="PROSITE" id="PS01245">
    <property type="entry name" value="RIO1"/>
    <property type="match status" value="1"/>
</dbReference>
<evidence type="ECO:0000256" key="20">
    <source>
        <dbReference type="ARBA" id="ARBA00068837"/>
    </source>
</evidence>
<evidence type="ECO:0000256" key="16">
    <source>
        <dbReference type="ARBA" id="ARBA00023242"/>
    </source>
</evidence>
<feature type="region of interest" description="Disordered" evidence="21">
    <location>
        <begin position="734"/>
        <end position="764"/>
    </location>
</feature>
<evidence type="ECO:0000256" key="19">
    <source>
        <dbReference type="ARBA" id="ARBA00068353"/>
    </source>
</evidence>
<dbReference type="GO" id="GO:0030688">
    <property type="term" value="C:preribosome, small subunit precursor"/>
    <property type="evidence" value="ECO:0007669"/>
    <property type="project" value="TreeGrafter"/>
</dbReference>
<feature type="domain" description="RIO kinase" evidence="23">
    <location>
        <begin position="65"/>
        <end position="363"/>
    </location>
</feature>
<reference evidence="24 25" key="1">
    <citation type="submission" date="2023-03" db="EMBL/GenBank/DDBJ databases">
        <title>Mating type loci evolution in Malassezia.</title>
        <authorList>
            <person name="Coelho M.A."/>
        </authorList>
    </citation>
    <scope>NUCLEOTIDE SEQUENCE [LARGE SCALE GENOMIC DNA]</scope>
    <source>
        <strain evidence="24 25">CBS 13387</strain>
    </source>
</reference>
<dbReference type="InterPro" id="IPR000687">
    <property type="entry name" value="RIO_kinase"/>
</dbReference>
<dbReference type="FunFam" id="1.10.10.10:FF:000053">
    <property type="entry name" value="Serine/threonine-protein kinase RIO2"/>
    <property type="match status" value="1"/>
</dbReference>
<dbReference type="Gene3D" id="1.10.510.10">
    <property type="entry name" value="Transferase(Phosphotransferase) domain 1"/>
    <property type="match status" value="1"/>
</dbReference>
<dbReference type="Gene3D" id="1.10.10.1180">
    <property type="entry name" value="MAN1, winged-helix domain"/>
    <property type="match status" value="1"/>
</dbReference>
<keyword evidence="25" id="KW-1185">Reference proteome</keyword>
<feature type="region of interest" description="Disordered" evidence="21">
    <location>
        <begin position="277"/>
        <end position="299"/>
    </location>
</feature>
<dbReference type="InterPro" id="IPR025856">
    <property type="entry name" value="HeH/LEM_domain"/>
</dbReference>
<evidence type="ECO:0000256" key="2">
    <source>
        <dbReference type="ARBA" id="ARBA00004540"/>
    </source>
</evidence>
<proteinExistence type="inferred from homology"/>
<evidence type="ECO:0000256" key="22">
    <source>
        <dbReference type="SAM" id="Phobius"/>
    </source>
</evidence>
<comment type="subcellular location">
    <subcellularLocation>
        <location evidence="2">Nucleus inner membrane</location>
    </subcellularLocation>
</comment>
<feature type="compositionally biased region" description="Basic and acidic residues" evidence="21">
    <location>
        <begin position="436"/>
        <end position="462"/>
    </location>
</feature>
<evidence type="ECO:0000256" key="1">
    <source>
        <dbReference type="ARBA" id="ARBA00001946"/>
    </source>
</evidence>
<dbReference type="EMBL" id="CP119918">
    <property type="protein sequence ID" value="WFD15770.1"/>
    <property type="molecule type" value="Genomic_DNA"/>
</dbReference>
<dbReference type="InterPro" id="IPR041885">
    <property type="entry name" value="MAN1_winged_helix_dom"/>
</dbReference>
<evidence type="ECO:0000256" key="9">
    <source>
        <dbReference type="ARBA" id="ARBA00022723"/>
    </source>
</evidence>
<dbReference type="SUPFAM" id="SSF56112">
    <property type="entry name" value="Protein kinase-like (PK-like)"/>
    <property type="match status" value="1"/>
</dbReference>
<evidence type="ECO:0000256" key="17">
    <source>
        <dbReference type="ARBA" id="ARBA00047899"/>
    </source>
</evidence>
<evidence type="ECO:0000256" key="14">
    <source>
        <dbReference type="ARBA" id="ARBA00022989"/>
    </source>
</evidence>
<dbReference type="InterPro" id="IPR036388">
    <property type="entry name" value="WH-like_DNA-bd_sf"/>
</dbReference>
<keyword evidence="12" id="KW-0067">ATP-binding</keyword>
<evidence type="ECO:0000256" key="10">
    <source>
        <dbReference type="ARBA" id="ARBA00022741"/>
    </source>
</evidence>
<dbReference type="PANTHER" id="PTHR45852">
    <property type="entry name" value="SER/THR-PROTEIN KINASE RIO2"/>
    <property type="match status" value="1"/>
</dbReference>
<feature type="transmembrane region" description="Helical" evidence="22">
    <location>
        <begin position="570"/>
        <end position="591"/>
    </location>
</feature>